<dbReference type="Proteomes" id="UP000190667">
    <property type="component" value="Unassembled WGS sequence"/>
</dbReference>
<gene>
    <name evidence="2" type="ORF">BTJ39_21330</name>
</gene>
<dbReference type="STRING" id="1926881.BTJ39_21330"/>
<keyword evidence="3" id="KW-1185">Reference proteome</keyword>
<feature type="region of interest" description="Disordered" evidence="1">
    <location>
        <begin position="135"/>
        <end position="161"/>
    </location>
</feature>
<organism evidence="2 3">
    <name type="scientific">Izhakiella australiensis</name>
    <dbReference type="NCBI Taxonomy" id="1926881"/>
    <lineage>
        <taxon>Bacteria</taxon>
        <taxon>Pseudomonadati</taxon>
        <taxon>Pseudomonadota</taxon>
        <taxon>Gammaproteobacteria</taxon>
        <taxon>Enterobacterales</taxon>
        <taxon>Erwiniaceae</taxon>
        <taxon>Izhakiella</taxon>
    </lineage>
</organism>
<dbReference type="OrthoDB" id="8160844at2"/>
<reference evidence="2 3" key="1">
    <citation type="submission" date="2016-12" db="EMBL/GenBank/DDBJ databases">
        <title>Izhakiella australiana sp. nov. of genus Izhakiella isolated from Australian desert.</title>
        <authorList>
            <person name="Ji M."/>
        </authorList>
    </citation>
    <scope>NUCLEOTIDE SEQUENCE [LARGE SCALE GENOMIC DNA]</scope>
    <source>
        <strain evidence="2 3">D4N98</strain>
    </source>
</reference>
<evidence type="ECO:0008006" key="4">
    <source>
        <dbReference type="Google" id="ProtNLM"/>
    </source>
</evidence>
<accession>A0A1S8YC49</accession>
<protein>
    <recommendedName>
        <fullName evidence="4">Bacteriophage protein</fullName>
    </recommendedName>
</protein>
<name>A0A1S8YC49_9GAMM</name>
<dbReference type="EMBL" id="MRUL01000024">
    <property type="protein sequence ID" value="OON36515.1"/>
    <property type="molecule type" value="Genomic_DNA"/>
</dbReference>
<evidence type="ECO:0000256" key="1">
    <source>
        <dbReference type="SAM" id="MobiDB-lite"/>
    </source>
</evidence>
<evidence type="ECO:0000313" key="2">
    <source>
        <dbReference type="EMBL" id="OON36515.1"/>
    </source>
</evidence>
<evidence type="ECO:0000313" key="3">
    <source>
        <dbReference type="Proteomes" id="UP000190667"/>
    </source>
</evidence>
<dbReference type="AlphaFoldDB" id="A0A1S8YC49"/>
<sequence length="182" mass="19210">MKSGVTMRVDKAQSVLDALKTIGNRDVLIGIPAEDSARDDAPFGNAGIGYINENGSPAQNIPARPHLQPGVKSVQDKTLPMLKQAALFTLDGNISGADRLLNQAGATAADGVRRFITASDFAPLADSTVAARARRGRKGAKAELKSRAAGNAPDNATARPLIDTGQYRRSITYIVRDKNAKS</sequence>
<dbReference type="RefSeq" id="WP_078004743.1">
    <property type="nucleotide sequence ID" value="NZ_MRUL01000024.1"/>
</dbReference>
<proteinExistence type="predicted"/>
<comment type="caution">
    <text evidence="2">The sequence shown here is derived from an EMBL/GenBank/DDBJ whole genome shotgun (WGS) entry which is preliminary data.</text>
</comment>